<comment type="function">
    <text evidence="6">Involved in nucleolar processing of pre-18S ribosomal RNA. Has a role in the nuclear export of 40S pre-ribosomal subunit to the cytoplasm.</text>
</comment>
<dbReference type="InterPro" id="IPR007276">
    <property type="entry name" value="Nop14"/>
</dbReference>
<protein>
    <submittedName>
        <fullName evidence="7">Uncharacterized protein</fullName>
    </submittedName>
</protein>
<keyword evidence="3" id="KW-0690">Ribosome biogenesis</keyword>
<dbReference type="PANTHER" id="PTHR23183">
    <property type="entry name" value="NOP14"/>
    <property type="match status" value="1"/>
</dbReference>
<evidence type="ECO:0000256" key="5">
    <source>
        <dbReference type="ARBA" id="ARBA00023242"/>
    </source>
</evidence>
<dbReference type="GO" id="GO:0030490">
    <property type="term" value="P:maturation of SSU-rRNA"/>
    <property type="evidence" value="ECO:0007669"/>
    <property type="project" value="TreeGrafter"/>
</dbReference>
<evidence type="ECO:0000256" key="1">
    <source>
        <dbReference type="ARBA" id="ARBA00004604"/>
    </source>
</evidence>
<comment type="subcellular location">
    <subcellularLocation>
        <location evidence="1">Nucleus</location>
        <location evidence="1">Nucleolus</location>
    </subcellularLocation>
</comment>
<evidence type="ECO:0000256" key="3">
    <source>
        <dbReference type="ARBA" id="ARBA00022517"/>
    </source>
</evidence>
<dbReference type="PANTHER" id="PTHR23183:SF0">
    <property type="entry name" value="NUCLEOLAR PROTEIN 14"/>
    <property type="match status" value="1"/>
</dbReference>
<evidence type="ECO:0000256" key="4">
    <source>
        <dbReference type="ARBA" id="ARBA00022552"/>
    </source>
</evidence>
<organism evidence="7 8">
    <name type="scientific">Anopheles maculatus</name>
    <dbReference type="NCBI Taxonomy" id="74869"/>
    <lineage>
        <taxon>Eukaryota</taxon>
        <taxon>Metazoa</taxon>
        <taxon>Ecdysozoa</taxon>
        <taxon>Arthropoda</taxon>
        <taxon>Hexapoda</taxon>
        <taxon>Insecta</taxon>
        <taxon>Pterygota</taxon>
        <taxon>Neoptera</taxon>
        <taxon>Endopterygota</taxon>
        <taxon>Diptera</taxon>
        <taxon>Nematocera</taxon>
        <taxon>Culicoidea</taxon>
        <taxon>Culicidae</taxon>
        <taxon>Anophelinae</taxon>
        <taxon>Anopheles</taxon>
        <taxon>Anopheles maculatus group</taxon>
    </lineage>
</organism>
<accession>A0A182STH6</accession>
<dbReference type="EnsemblMetazoa" id="AMAM013072-RA">
    <property type="protein sequence ID" value="AMAM013072-PA"/>
    <property type="gene ID" value="AMAM013072"/>
</dbReference>
<dbReference type="Pfam" id="PF04147">
    <property type="entry name" value="Nop14"/>
    <property type="match status" value="1"/>
</dbReference>
<sequence length="204" mass="23111">MAQNDPLGVYLELLQEKYTEFKKRPRRYPDMETLKLVLVLFSTSKRKNSVVPPALIFIGEILTRCQVRDRRHISRGLLLVTNFLKYDEHCKCILPSAVAFLSGVLEQACPEGTLTQTTAIKKPFALTSSLLLQSGLNDTVDSRIKFQLTAKDLLSPELTTSFKMRAIACTVSFVGVLYTQLQHLETVPIYAKHFLHSLQIMHNS</sequence>
<dbReference type="GO" id="GO:0032040">
    <property type="term" value="C:small-subunit processome"/>
    <property type="evidence" value="ECO:0007669"/>
    <property type="project" value="InterPro"/>
</dbReference>
<reference evidence="8" key="1">
    <citation type="submission" date="2013-09" db="EMBL/GenBank/DDBJ databases">
        <title>The Genome Sequence of Anopheles maculatus species B.</title>
        <authorList>
            <consortium name="The Broad Institute Genomics Platform"/>
            <person name="Neafsey D.E."/>
            <person name="Besansky N."/>
            <person name="Howell P."/>
            <person name="Walton C."/>
            <person name="Young S.K."/>
            <person name="Zeng Q."/>
            <person name="Gargeya S."/>
            <person name="Fitzgerald M."/>
            <person name="Haas B."/>
            <person name="Abouelleil A."/>
            <person name="Allen A.W."/>
            <person name="Alvarado L."/>
            <person name="Arachchi H.M."/>
            <person name="Berlin A.M."/>
            <person name="Chapman S.B."/>
            <person name="Gainer-Dewar J."/>
            <person name="Goldberg J."/>
            <person name="Griggs A."/>
            <person name="Gujja S."/>
            <person name="Hansen M."/>
            <person name="Howarth C."/>
            <person name="Imamovic A."/>
            <person name="Ireland A."/>
            <person name="Larimer J."/>
            <person name="McCowan C."/>
            <person name="Murphy C."/>
            <person name="Pearson M."/>
            <person name="Poon T.W."/>
            <person name="Priest M."/>
            <person name="Roberts A."/>
            <person name="Saif S."/>
            <person name="Shea T."/>
            <person name="Sisk P."/>
            <person name="Sykes S."/>
            <person name="Wortman J."/>
            <person name="Nusbaum C."/>
            <person name="Birren B."/>
        </authorList>
    </citation>
    <scope>NUCLEOTIDE SEQUENCE [LARGE SCALE GENOMIC DNA]</scope>
    <source>
        <strain evidence="8">maculatus3</strain>
    </source>
</reference>
<reference evidence="7" key="2">
    <citation type="submission" date="2020-05" db="UniProtKB">
        <authorList>
            <consortium name="EnsemblMetazoa"/>
        </authorList>
    </citation>
    <scope>IDENTIFICATION</scope>
    <source>
        <strain evidence="7">maculatus3</strain>
    </source>
</reference>
<name>A0A182STH6_9DIPT</name>
<dbReference type="Proteomes" id="UP000075901">
    <property type="component" value="Unassembled WGS sequence"/>
</dbReference>
<keyword evidence="4" id="KW-0698">rRNA processing</keyword>
<keyword evidence="8" id="KW-1185">Reference proteome</keyword>
<evidence type="ECO:0000256" key="6">
    <source>
        <dbReference type="ARBA" id="ARBA00024695"/>
    </source>
</evidence>
<evidence type="ECO:0000313" key="8">
    <source>
        <dbReference type="Proteomes" id="UP000075901"/>
    </source>
</evidence>
<keyword evidence="5" id="KW-0539">Nucleus</keyword>
<evidence type="ECO:0000313" key="7">
    <source>
        <dbReference type="EnsemblMetazoa" id="AMAM013072-PA"/>
    </source>
</evidence>
<evidence type="ECO:0000256" key="2">
    <source>
        <dbReference type="ARBA" id="ARBA00007466"/>
    </source>
</evidence>
<dbReference type="AlphaFoldDB" id="A0A182STH6"/>
<comment type="similarity">
    <text evidence="2">Belongs to the NOP14 family.</text>
</comment>
<dbReference type="VEuPathDB" id="VectorBase:AMAM013072"/>
<proteinExistence type="inferred from homology"/>
<dbReference type="GO" id="GO:0030692">
    <property type="term" value="C:Noc4p-Nop14p complex"/>
    <property type="evidence" value="ECO:0007669"/>
    <property type="project" value="TreeGrafter"/>
</dbReference>